<evidence type="ECO:0000256" key="1">
    <source>
        <dbReference type="ARBA" id="ARBA00004418"/>
    </source>
</evidence>
<evidence type="ECO:0000313" key="9">
    <source>
        <dbReference type="Proteomes" id="UP000600449"/>
    </source>
</evidence>
<evidence type="ECO:0000259" key="7">
    <source>
        <dbReference type="Pfam" id="PF04349"/>
    </source>
</evidence>
<comment type="similarity">
    <text evidence="3">Belongs to the OpgD/OpgG family.</text>
</comment>
<proteinExistence type="inferred from homology"/>
<dbReference type="InterPro" id="IPR011013">
    <property type="entry name" value="Gal_mutarotase_sf_dom"/>
</dbReference>
<dbReference type="Proteomes" id="UP000600449">
    <property type="component" value="Unassembled WGS sequence"/>
</dbReference>
<dbReference type="PANTHER" id="PTHR30504">
    <property type="entry name" value="GLUCANS BIOSYNTHESIS PROTEIN"/>
    <property type="match status" value="1"/>
</dbReference>
<evidence type="ECO:0000256" key="2">
    <source>
        <dbReference type="ARBA" id="ARBA00005001"/>
    </source>
</evidence>
<name>A0A917Q4X8_9HYPH</name>
<dbReference type="InterPro" id="IPR014718">
    <property type="entry name" value="GH-type_carb-bd"/>
</dbReference>
<dbReference type="SUPFAM" id="SSF81296">
    <property type="entry name" value="E set domains"/>
    <property type="match status" value="1"/>
</dbReference>
<keyword evidence="4 6" id="KW-0732">Signal</keyword>
<keyword evidence="5" id="KW-0574">Periplasm</keyword>
<dbReference type="Gene3D" id="2.70.98.10">
    <property type="match status" value="1"/>
</dbReference>
<evidence type="ECO:0000256" key="6">
    <source>
        <dbReference type="SAM" id="SignalP"/>
    </source>
</evidence>
<dbReference type="InterPro" id="IPR006311">
    <property type="entry name" value="TAT_signal"/>
</dbReference>
<gene>
    <name evidence="8" type="primary">mdoG</name>
    <name evidence="8" type="ORF">GCM10011322_05070</name>
</gene>
<dbReference type="PIRSF" id="PIRSF006281">
    <property type="entry name" value="MdoG"/>
    <property type="match status" value="1"/>
</dbReference>
<dbReference type="RefSeq" id="WP_188909238.1">
    <property type="nucleotide sequence ID" value="NZ_BMMF01000002.1"/>
</dbReference>
<dbReference type="GO" id="GO:0003824">
    <property type="term" value="F:catalytic activity"/>
    <property type="evidence" value="ECO:0007669"/>
    <property type="project" value="InterPro"/>
</dbReference>
<dbReference type="InterPro" id="IPR014438">
    <property type="entry name" value="Glucan_biosyn_MdoG/MdoD"/>
</dbReference>
<feature type="signal peptide" evidence="6">
    <location>
        <begin position="1"/>
        <end position="36"/>
    </location>
</feature>
<protein>
    <submittedName>
        <fullName evidence="8">Glucan biosynthesis protein D</fullName>
    </submittedName>
</protein>
<dbReference type="PANTHER" id="PTHR30504:SF3">
    <property type="entry name" value="GLUCANS BIOSYNTHESIS PROTEIN D"/>
    <property type="match status" value="1"/>
</dbReference>
<evidence type="ECO:0000256" key="5">
    <source>
        <dbReference type="ARBA" id="ARBA00022764"/>
    </source>
</evidence>
<keyword evidence="9" id="KW-1185">Reference proteome</keyword>
<reference evidence="8 9" key="1">
    <citation type="journal article" date="2014" name="Int. J. Syst. Evol. Microbiol.">
        <title>Complete genome sequence of Corynebacterium casei LMG S-19264T (=DSM 44701T), isolated from a smear-ripened cheese.</title>
        <authorList>
            <consortium name="US DOE Joint Genome Institute (JGI-PGF)"/>
            <person name="Walter F."/>
            <person name="Albersmeier A."/>
            <person name="Kalinowski J."/>
            <person name="Ruckert C."/>
        </authorList>
    </citation>
    <scope>NUCLEOTIDE SEQUENCE [LARGE SCALE GENOMIC DNA]</scope>
    <source>
        <strain evidence="8 9">CGMCC 1.9161</strain>
    </source>
</reference>
<sequence>MADQLSSTSPTPARRSFLRGLAGLAGLAALPRAAWAQAGLVPLGPPRAYDFDRLARMARELAGRAYVPPPTPAAETVAGVDYDDYQRIRFREEAALFAGQADAHPIGLFHLHKFAPSPVTLSVVTDAGAQAVLYSPNAFSFAPGRFTAESFPADLGYAGFRVKHADGRPGDWLAFMGASYFRSSDPFDQYGLSARGLAIDTTVAGRAEEFPRFTSFWIDQRPAGVLVIDALLDSPSVAGAYRIEIRRGAATTMDVTTRLFFREGVRQLGVAPLTSMFWYSETNRHAATDWRPEIHDSDGLALWTGAGERLIRPLNNPPVVVTSSFVDENPRGFGLVKRDRAFANFEDDGVFYEKRPSVWVEPLGEWGRGAVQLVEIPTDDEIHDNIVAFWNPERLPAAGDERAFAYRLHWAADEPREATLGRAVATRLGRPGAPGSVRPPRGNKIVVDFAGGRLAELGSGDGVEPIVAAGAGTVSGVYALRVRGHDHWRLVFDIDVPDTDASDPYRPVELRAYLAHGGEPLTETWAFQHRPVRF</sequence>
<dbReference type="Pfam" id="PF04349">
    <property type="entry name" value="MdoG"/>
    <property type="match status" value="1"/>
</dbReference>
<dbReference type="EMBL" id="BMMF01000002">
    <property type="protein sequence ID" value="GGK21388.1"/>
    <property type="molecule type" value="Genomic_DNA"/>
</dbReference>
<dbReference type="GO" id="GO:0051274">
    <property type="term" value="P:beta-glucan biosynthetic process"/>
    <property type="evidence" value="ECO:0007669"/>
    <property type="project" value="TreeGrafter"/>
</dbReference>
<accession>A0A917Q4X8</accession>
<comment type="pathway">
    <text evidence="2">Glycan metabolism; osmoregulated periplasmic glucan (OPG) biosynthesis.</text>
</comment>
<evidence type="ECO:0000256" key="3">
    <source>
        <dbReference type="ARBA" id="ARBA00009284"/>
    </source>
</evidence>
<evidence type="ECO:0000256" key="4">
    <source>
        <dbReference type="ARBA" id="ARBA00022729"/>
    </source>
</evidence>
<dbReference type="SUPFAM" id="SSF74650">
    <property type="entry name" value="Galactose mutarotase-like"/>
    <property type="match status" value="1"/>
</dbReference>
<dbReference type="GO" id="GO:0030288">
    <property type="term" value="C:outer membrane-bounded periplasmic space"/>
    <property type="evidence" value="ECO:0007669"/>
    <property type="project" value="TreeGrafter"/>
</dbReference>
<organism evidence="8 9">
    <name type="scientific">Salinarimonas ramus</name>
    <dbReference type="NCBI Taxonomy" id="690164"/>
    <lineage>
        <taxon>Bacteria</taxon>
        <taxon>Pseudomonadati</taxon>
        <taxon>Pseudomonadota</taxon>
        <taxon>Alphaproteobacteria</taxon>
        <taxon>Hyphomicrobiales</taxon>
        <taxon>Salinarimonadaceae</taxon>
        <taxon>Salinarimonas</taxon>
    </lineage>
</organism>
<dbReference type="InterPro" id="IPR007444">
    <property type="entry name" value="Glucan_biosyn_MdoG_C"/>
</dbReference>
<feature type="domain" description="Glucan biosynthesis periplasmic MdoG C-terminal" evidence="7">
    <location>
        <begin position="49"/>
        <end position="528"/>
    </location>
</feature>
<dbReference type="AlphaFoldDB" id="A0A917Q4X8"/>
<comment type="subcellular location">
    <subcellularLocation>
        <location evidence="1">Periplasm</location>
    </subcellularLocation>
</comment>
<comment type="caution">
    <text evidence="8">The sequence shown here is derived from an EMBL/GenBank/DDBJ whole genome shotgun (WGS) entry which is preliminary data.</text>
</comment>
<dbReference type="InterPro" id="IPR013783">
    <property type="entry name" value="Ig-like_fold"/>
</dbReference>
<feature type="chain" id="PRO_5036943097" evidence="6">
    <location>
        <begin position="37"/>
        <end position="534"/>
    </location>
</feature>
<dbReference type="PROSITE" id="PS51318">
    <property type="entry name" value="TAT"/>
    <property type="match status" value="1"/>
</dbReference>
<evidence type="ECO:0000313" key="8">
    <source>
        <dbReference type="EMBL" id="GGK21388.1"/>
    </source>
</evidence>
<dbReference type="Gene3D" id="2.60.40.10">
    <property type="entry name" value="Immunoglobulins"/>
    <property type="match status" value="1"/>
</dbReference>
<dbReference type="InterPro" id="IPR014756">
    <property type="entry name" value="Ig_E-set"/>
</dbReference>
<dbReference type="GO" id="GO:0030246">
    <property type="term" value="F:carbohydrate binding"/>
    <property type="evidence" value="ECO:0007669"/>
    <property type="project" value="InterPro"/>
</dbReference>